<proteinExistence type="predicted"/>
<dbReference type="Pfam" id="PF14253">
    <property type="entry name" value="AbiH"/>
    <property type="match status" value="1"/>
</dbReference>
<organism evidence="1 2">
    <name type="scientific">Parapedobacter deserti</name>
    <dbReference type="NCBI Taxonomy" id="1912957"/>
    <lineage>
        <taxon>Bacteria</taxon>
        <taxon>Pseudomonadati</taxon>
        <taxon>Bacteroidota</taxon>
        <taxon>Sphingobacteriia</taxon>
        <taxon>Sphingobacteriales</taxon>
        <taxon>Sphingobacteriaceae</taxon>
        <taxon>Parapedobacter</taxon>
    </lineage>
</organism>
<dbReference type="InterPro" id="IPR025935">
    <property type="entry name" value="AbiH"/>
</dbReference>
<sequence>MNKLIIIGNGFDLHHNLPTSYGSFIKWLIKQNLEKVLANKPCDKELFTIRIDNLHSTSTSPIHVQSIEELIECLLKNTAKEEENIFNSNSQLFRCELCLQGQFATEIIENMRTRNWVDIELAYFKQLSIILRIYNQENHIKNEAIDNLDTLNQNLGYLIEKLKEYLREVAGSKRANEHFGDLADESIPAALIQGKHHLRHLEDADYDDPESKRYIRPGEVLFLNFNYTTLPNRLFDRHGIFNYMNIHGTIHDKNSPPIFGYGDEVGEEYAEMEKTNDNRFLSFAKSFAYSQNRNYSDLTRFIESDSFYVYIWGHSCGLSDRTLLNMIFEHDNCAAIQPFYWKRPDGTDNFTEMIQNLSRHFKNKQKFRNRLVNKKECRPL</sequence>
<evidence type="ECO:0000313" key="2">
    <source>
        <dbReference type="Proteomes" id="UP001595526"/>
    </source>
</evidence>
<reference evidence="2" key="1">
    <citation type="journal article" date="2019" name="Int. J. Syst. Evol. Microbiol.">
        <title>The Global Catalogue of Microorganisms (GCM) 10K type strain sequencing project: providing services to taxonomists for standard genome sequencing and annotation.</title>
        <authorList>
            <consortium name="The Broad Institute Genomics Platform"/>
            <consortium name="The Broad Institute Genome Sequencing Center for Infectious Disease"/>
            <person name="Wu L."/>
            <person name="Ma J."/>
        </authorList>
    </citation>
    <scope>NUCLEOTIDE SEQUENCE [LARGE SCALE GENOMIC DNA]</scope>
    <source>
        <strain evidence="2">KCTC 52416</strain>
    </source>
</reference>
<keyword evidence="2" id="KW-1185">Reference proteome</keyword>
<dbReference type="RefSeq" id="WP_379022727.1">
    <property type="nucleotide sequence ID" value="NZ_JBHRTA010000036.1"/>
</dbReference>
<evidence type="ECO:0000313" key="1">
    <source>
        <dbReference type="EMBL" id="MFC3198251.1"/>
    </source>
</evidence>
<accession>A0ABV7JN26</accession>
<gene>
    <name evidence="1" type="ORF">ACFOET_11570</name>
</gene>
<comment type="caution">
    <text evidence="1">The sequence shown here is derived from an EMBL/GenBank/DDBJ whole genome shotgun (WGS) entry which is preliminary data.</text>
</comment>
<name>A0ABV7JN26_9SPHI</name>
<dbReference type="EMBL" id="JBHRTA010000036">
    <property type="protein sequence ID" value="MFC3198251.1"/>
    <property type="molecule type" value="Genomic_DNA"/>
</dbReference>
<dbReference type="Proteomes" id="UP001595526">
    <property type="component" value="Unassembled WGS sequence"/>
</dbReference>
<protein>
    <submittedName>
        <fullName evidence="1">AbiH family protein</fullName>
    </submittedName>
</protein>